<comment type="similarity">
    <text evidence="5">Belongs to the arginase family.</text>
</comment>
<dbReference type="PANTHER" id="PTHR11358:SF35">
    <property type="entry name" value="FORMIMIDOYLGLUTAMASE"/>
    <property type="match status" value="1"/>
</dbReference>
<dbReference type="RefSeq" id="WP_185740451.1">
    <property type="nucleotide sequence ID" value="NZ_VFOM01000001.1"/>
</dbReference>
<dbReference type="AlphaFoldDB" id="A0A542YI04"/>
<dbReference type="PIRSF" id="PIRSF036979">
    <property type="entry name" value="Arginase"/>
    <property type="match status" value="1"/>
</dbReference>
<keyword evidence="4" id="KW-0464">Manganese</keyword>
<evidence type="ECO:0000256" key="4">
    <source>
        <dbReference type="ARBA" id="ARBA00023211"/>
    </source>
</evidence>
<keyword evidence="3" id="KW-0369">Histidine metabolism</keyword>
<name>A0A542YI04_9MICO</name>
<dbReference type="SUPFAM" id="SSF52768">
    <property type="entry name" value="Arginase/deacetylase"/>
    <property type="match status" value="1"/>
</dbReference>
<protein>
    <submittedName>
        <fullName evidence="6">Formiminoglutamase</fullName>
    </submittedName>
</protein>
<gene>
    <name evidence="6" type="ORF">FB562_0798</name>
</gene>
<dbReference type="EMBL" id="VFOM01000001">
    <property type="protein sequence ID" value="TQL47730.1"/>
    <property type="molecule type" value="Genomic_DNA"/>
</dbReference>
<dbReference type="GO" id="GO:0046872">
    <property type="term" value="F:metal ion binding"/>
    <property type="evidence" value="ECO:0007669"/>
    <property type="project" value="UniProtKB-KW"/>
</dbReference>
<keyword evidence="1" id="KW-0479">Metal-binding</keyword>
<dbReference type="InterPro" id="IPR023696">
    <property type="entry name" value="Ureohydrolase_dom_sf"/>
</dbReference>
<dbReference type="GO" id="GO:0033389">
    <property type="term" value="P:putrescine biosynthetic process from arginine, via agmatine"/>
    <property type="evidence" value="ECO:0007669"/>
    <property type="project" value="TreeGrafter"/>
</dbReference>
<evidence type="ECO:0000313" key="7">
    <source>
        <dbReference type="Proteomes" id="UP000317998"/>
    </source>
</evidence>
<comment type="caution">
    <text evidence="6">The sequence shown here is derived from an EMBL/GenBank/DDBJ whole genome shotgun (WGS) entry which is preliminary data.</text>
</comment>
<dbReference type="InterPro" id="IPR006035">
    <property type="entry name" value="Ureohydrolase"/>
</dbReference>
<dbReference type="Proteomes" id="UP000317998">
    <property type="component" value="Unassembled WGS sequence"/>
</dbReference>
<proteinExistence type="inferred from homology"/>
<dbReference type="GO" id="GO:0008783">
    <property type="term" value="F:agmatinase activity"/>
    <property type="evidence" value="ECO:0007669"/>
    <property type="project" value="TreeGrafter"/>
</dbReference>
<dbReference type="PROSITE" id="PS51409">
    <property type="entry name" value="ARGINASE_2"/>
    <property type="match status" value="1"/>
</dbReference>
<evidence type="ECO:0000313" key="6">
    <source>
        <dbReference type="EMBL" id="TQL47730.1"/>
    </source>
</evidence>
<evidence type="ECO:0000256" key="1">
    <source>
        <dbReference type="ARBA" id="ARBA00022723"/>
    </source>
</evidence>
<evidence type="ECO:0000256" key="3">
    <source>
        <dbReference type="ARBA" id="ARBA00022808"/>
    </source>
</evidence>
<sequence>MALSADPLSAGPLSSGLLSSDPLWPRAGGWPAPEGEAVDLGLIGIPTWRTSLSPTNAGLTPAAVRAALRYYSEHFGGAPDAPFTVADWGDVIDPDADERAAIASVAAVRARLLVALGGDNAATVPAALGTWGARIGTAGLVTVDAHHDLRDGVSNGSPVRRLIEAGLDGSRVVQIGISDFANSAEYARRAKDFGVTVVHRDELHGRSMADVMTEALEVAGSAGGPIHVDLDVDACDRAVAPACPAAVPGGISAHELRVAAREAARHPLVESVDLTEVDASADAPDGRTVRLVALCVLEAAAGLRLREG</sequence>
<accession>A0A542YI04</accession>
<keyword evidence="2" id="KW-0378">Hydrolase</keyword>
<organism evidence="6 7">
    <name type="scientific">Homoserinimonas aerilata</name>
    <dbReference type="NCBI Taxonomy" id="1162970"/>
    <lineage>
        <taxon>Bacteria</taxon>
        <taxon>Bacillati</taxon>
        <taxon>Actinomycetota</taxon>
        <taxon>Actinomycetes</taxon>
        <taxon>Micrococcales</taxon>
        <taxon>Microbacteriaceae</taxon>
        <taxon>Homoserinimonas</taxon>
    </lineage>
</organism>
<evidence type="ECO:0000256" key="5">
    <source>
        <dbReference type="PROSITE-ProRule" id="PRU00742"/>
    </source>
</evidence>
<evidence type="ECO:0000256" key="2">
    <source>
        <dbReference type="ARBA" id="ARBA00022801"/>
    </source>
</evidence>
<dbReference type="GO" id="GO:0006547">
    <property type="term" value="P:L-histidine metabolic process"/>
    <property type="evidence" value="ECO:0007669"/>
    <property type="project" value="UniProtKB-KW"/>
</dbReference>
<dbReference type="Pfam" id="PF00491">
    <property type="entry name" value="Arginase"/>
    <property type="match status" value="1"/>
</dbReference>
<dbReference type="Gene3D" id="3.40.800.10">
    <property type="entry name" value="Ureohydrolase domain"/>
    <property type="match status" value="1"/>
</dbReference>
<dbReference type="PANTHER" id="PTHR11358">
    <property type="entry name" value="ARGINASE/AGMATINASE"/>
    <property type="match status" value="1"/>
</dbReference>
<keyword evidence="7" id="KW-1185">Reference proteome</keyword>
<reference evidence="6 7" key="1">
    <citation type="submission" date="2019-06" db="EMBL/GenBank/DDBJ databases">
        <title>Sequencing the genomes of 1000 actinobacteria strains.</title>
        <authorList>
            <person name="Klenk H.-P."/>
        </authorList>
    </citation>
    <scope>NUCLEOTIDE SEQUENCE [LARGE SCALE GENOMIC DNA]</scope>
    <source>
        <strain evidence="6 7">DSM 26477</strain>
    </source>
</reference>